<comment type="caution">
    <text evidence="2">The sequence shown here is derived from an EMBL/GenBank/DDBJ whole genome shotgun (WGS) entry which is preliminary data.</text>
</comment>
<name>A0A7Z7NQ69_9BURK</name>
<evidence type="ECO:0000313" key="3">
    <source>
        <dbReference type="Proteomes" id="UP000257139"/>
    </source>
</evidence>
<reference evidence="2 3" key="1">
    <citation type="submission" date="2018-01" db="EMBL/GenBank/DDBJ databases">
        <authorList>
            <person name="Clerissi C."/>
        </authorList>
    </citation>
    <scope>NUCLEOTIDE SEQUENCE [LARGE SCALE GENOMIC DNA]</scope>
    <source>
        <strain evidence="2">Cupriavidus taiwanensis STM 6021</strain>
    </source>
</reference>
<dbReference type="PANTHER" id="PTHR42928:SF5">
    <property type="entry name" value="BLR1237 PROTEIN"/>
    <property type="match status" value="1"/>
</dbReference>
<evidence type="ECO:0000256" key="1">
    <source>
        <dbReference type="ARBA" id="ARBA00006987"/>
    </source>
</evidence>
<dbReference type="EMBL" id="OGUU01000045">
    <property type="protein sequence ID" value="SPC25741.1"/>
    <property type="molecule type" value="Genomic_DNA"/>
</dbReference>
<protein>
    <recommendedName>
        <fullName evidence="4">Extra-cytoplasmic solute receptor</fullName>
    </recommendedName>
</protein>
<evidence type="ECO:0008006" key="4">
    <source>
        <dbReference type="Google" id="ProtNLM"/>
    </source>
</evidence>
<dbReference type="InterPro" id="IPR042100">
    <property type="entry name" value="Bug_dom1"/>
</dbReference>
<dbReference type="CDD" id="cd13578">
    <property type="entry name" value="PBP2_Bug27"/>
    <property type="match status" value="1"/>
</dbReference>
<proteinExistence type="inferred from homology"/>
<gene>
    <name evidence="2" type="ORF">CBM2594_U10242</name>
</gene>
<evidence type="ECO:0000313" key="2">
    <source>
        <dbReference type="EMBL" id="SPC25741.1"/>
    </source>
</evidence>
<dbReference type="PANTHER" id="PTHR42928">
    <property type="entry name" value="TRICARBOXYLATE-BINDING PROTEIN"/>
    <property type="match status" value="1"/>
</dbReference>
<dbReference type="AlphaFoldDB" id="A0A7Z7NQ69"/>
<sequence>MLARIVANKLSAMWGVSVLVDNKVGAAGRIAATEVAKAAPDGNTLLMGHINTQGIAPGLYPKLPFDAEKDFTAIALVGQTPQVLVTNDTQAAKTVAAVVEKCKKSPGRVSFGSSGAGSAQHLALALFEKTAGISALHVPYKGAAPVMNDLIGGQVEFAFEGMTTTAPFIKSGKLRAIAQTGPKRAKSFPNVPTVAESGYPGFNASIWFGLVGPAKMQAAMVSRINSDVNKVLAMPDVIARLDEFGAEDGGGSPERFAAFMRAERSKWAQLVKEKGITPEA</sequence>
<dbReference type="Pfam" id="PF03401">
    <property type="entry name" value="TctC"/>
    <property type="match status" value="1"/>
</dbReference>
<dbReference type="SUPFAM" id="SSF53850">
    <property type="entry name" value="Periplasmic binding protein-like II"/>
    <property type="match status" value="1"/>
</dbReference>
<accession>A0A7Z7NQ69</accession>
<dbReference type="InterPro" id="IPR005064">
    <property type="entry name" value="BUG"/>
</dbReference>
<comment type="similarity">
    <text evidence="1">Belongs to the UPF0065 (bug) family.</text>
</comment>
<organism evidence="2 3">
    <name type="scientific">Cupriavidus taiwanensis</name>
    <dbReference type="NCBI Taxonomy" id="164546"/>
    <lineage>
        <taxon>Bacteria</taxon>
        <taxon>Pseudomonadati</taxon>
        <taxon>Pseudomonadota</taxon>
        <taxon>Betaproteobacteria</taxon>
        <taxon>Burkholderiales</taxon>
        <taxon>Burkholderiaceae</taxon>
        <taxon>Cupriavidus</taxon>
    </lineage>
</organism>
<dbReference type="Proteomes" id="UP000257139">
    <property type="component" value="Unassembled WGS sequence"/>
</dbReference>
<dbReference type="Gene3D" id="3.40.190.10">
    <property type="entry name" value="Periplasmic binding protein-like II"/>
    <property type="match status" value="1"/>
</dbReference>
<dbReference type="Gene3D" id="3.40.190.150">
    <property type="entry name" value="Bordetella uptake gene, domain 1"/>
    <property type="match status" value="1"/>
</dbReference>
<dbReference type="PIRSF" id="PIRSF017082">
    <property type="entry name" value="YflP"/>
    <property type="match status" value="1"/>
</dbReference>